<evidence type="ECO:0000256" key="1">
    <source>
        <dbReference type="ARBA" id="ARBA00023157"/>
    </source>
</evidence>
<dbReference type="PROSITE" id="PS50068">
    <property type="entry name" value="LDLRA_2"/>
    <property type="match status" value="4"/>
</dbReference>
<proteinExistence type="predicted"/>
<dbReference type="CDD" id="cd00112">
    <property type="entry name" value="LDLa"/>
    <property type="match status" value="3"/>
</dbReference>
<protein>
    <submittedName>
        <fullName evidence="3">Uncharacterized protein</fullName>
    </submittedName>
</protein>
<dbReference type="InterPro" id="IPR036055">
    <property type="entry name" value="LDL_receptor-like_sf"/>
</dbReference>
<dbReference type="Gene3D" id="2.40.128.620">
    <property type="match status" value="2"/>
</dbReference>
<sequence>RHDEPSHSCYFTIRFDPRLRSRHPVMQHLFGTSLLTLLLALVVCDAYWRPRESEPVILTEPVGTLTFNSSLESAPLTYREWILSPFADPKEANRNGRPPLFRIFVEEIILEAGGDQCPTNKRITIGNADQPDSQDSVAYCKQLRNFEISVMAHRVYIRLQCPPGDGPVYFRLHFGIVVPSKQQTGLQRPGRQICLNPFHDQVSDALHSHLWACRPTFYGQLSETQCLRTSQICNGIEDCPNGEDESLATCNKQTATVIETMHSLGSWLNKTQVNWPASSDPNTNSASTLLNIALHPCHPGEFQCKVQNAEKSQTSFVCISSAWVCDGHIDCPQGEDEALELCATQKAPVGGCPPDTFSCPYDAKCLDYRFICDGKQDCFRSVDESAAACSWKKEHRPATPIDYQESSNYTDTRDVVIDKFGVHANLTMSVFIEWGLTNRLCPPQKPYLCRYSQTCLTLGALCNGQRECPDQLDESLIICALFESIKSAAEKSKEVLAPSAPDACHGAPHTHPWVAGVYSHQCFLCYGVLISGVNSSWWVIVPASCGKYLPPGNLTVILEKSSEPYRVDSRKDQPILPDASSSIQEGFSLLKIDLSSSNTTELPATNTTKNVTSPLSPLEGFNFTRTINETTGSTCELITPVRCQRPLDGERFTPQAVQLTNLSVCQQRYPHFNGFNASGLVCVPQEICLQRNLGAILVCNGTANDTKNRLGFAIHGANCATGQLRWPAIVSTTTEQTVSWIELAIGNRPPPPSIPPEAICGYAPDGKFPWFVYFNMLAGRSYCLGIYVENKTFPLITSQRCLVMCLRANGLKQACSLEAARLPAISWLSYPKGVPQSRLALPVKPAEMGMNICPAKAVHERLANATAAHPVWTQCTLAYLNNSTSKAFGIELIKVLPFTACQGENFYLPLRNQMLLCVLASGKEPLNCQHWTDAALVQCQRATTLQWELVGLAPACRSTSAFKWFLRVLPW</sequence>
<name>A0A0V0J343_SCHSO</name>
<dbReference type="Pfam" id="PF00057">
    <property type="entry name" value="Ldl_recept_a"/>
    <property type="match status" value="1"/>
</dbReference>
<dbReference type="SMART" id="SM00192">
    <property type="entry name" value="LDLa"/>
    <property type="match status" value="4"/>
</dbReference>
<dbReference type="PANTHER" id="PTHR20967">
    <property type="entry name" value="PROHORMONE-4"/>
    <property type="match status" value="1"/>
</dbReference>
<evidence type="ECO:0000313" key="3">
    <source>
        <dbReference type="EMBL" id="JAP60069.1"/>
    </source>
</evidence>
<dbReference type="InterPro" id="IPR053103">
    <property type="entry name" value="IDLSRF-like_peptide"/>
</dbReference>
<accession>A0A0V0J343</accession>
<evidence type="ECO:0000256" key="2">
    <source>
        <dbReference type="PROSITE-ProRule" id="PRU00124"/>
    </source>
</evidence>
<gene>
    <name evidence="3" type="ORF">TR152815</name>
</gene>
<dbReference type="SUPFAM" id="SSF57424">
    <property type="entry name" value="LDL receptor-like module"/>
    <property type="match status" value="3"/>
</dbReference>
<keyword evidence="1" id="KW-1015">Disulfide bond</keyword>
<dbReference type="PANTHER" id="PTHR20967:SF0">
    <property type="entry name" value="PROHORMONE-4"/>
    <property type="match status" value="1"/>
</dbReference>
<dbReference type="InterPro" id="IPR002172">
    <property type="entry name" value="LDrepeatLR_classA_rpt"/>
</dbReference>
<dbReference type="PRINTS" id="PR00261">
    <property type="entry name" value="LDLRECEPTOR"/>
</dbReference>
<feature type="non-terminal residue" evidence="3">
    <location>
        <position position="1"/>
    </location>
</feature>
<dbReference type="Gene3D" id="4.10.400.10">
    <property type="entry name" value="Low-density Lipoprotein Receptor"/>
    <property type="match status" value="1"/>
</dbReference>
<dbReference type="InterPro" id="IPR023415">
    <property type="entry name" value="LDLR_class-A_CS"/>
</dbReference>
<organism evidence="3">
    <name type="scientific">Schistocephalus solidus</name>
    <name type="common">Tapeworm</name>
    <dbReference type="NCBI Taxonomy" id="70667"/>
    <lineage>
        <taxon>Eukaryota</taxon>
        <taxon>Metazoa</taxon>
        <taxon>Spiralia</taxon>
        <taxon>Lophotrochozoa</taxon>
        <taxon>Platyhelminthes</taxon>
        <taxon>Cestoda</taxon>
        <taxon>Eucestoda</taxon>
        <taxon>Diphyllobothriidea</taxon>
        <taxon>Diphyllobothriidae</taxon>
        <taxon>Schistocephalus</taxon>
    </lineage>
</organism>
<dbReference type="EMBL" id="GEEE01003156">
    <property type="protein sequence ID" value="JAP60069.1"/>
    <property type="molecule type" value="Transcribed_RNA"/>
</dbReference>
<dbReference type="AlphaFoldDB" id="A0A0V0J343"/>
<reference evidence="3" key="1">
    <citation type="submission" date="2016-01" db="EMBL/GenBank/DDBJ databases">
        <title>Reference transcriptome for the parasite Schistocephalus solidus: insights into the molecular evolution of parasitism.</title>
        <authorList>
            <person name="Hebert F.O."/>
            <person name="Grambauer S."/>
            <person name="Barber I."/>
            <person name="Landry C.R."/>
            <person name="Aubin-Horth N."/>
        </authorList>
    </citation>
    <scope>NUCLEOTIDE SEQUENCE</scope>
</reference>
<dbReference type="PROSITE" id="PS01209">
    <property type="entry name" value="LDLRA_1"/>
    <property type="match status" value="1"/>
</dbReference>
<comment type="caution">
    <text evidence="2">Lacks conserved residue(s) required for the propagation of feature annotation.</text>
</comment>